<organism evidence="2 3">
    <name type="scientific">Flavobacterium terrigena</name>
    <dbReference type="NCBI Taxonomy" id="402734"/>
    <lineage>
        <taxon>Bacteria</taxon>
        <taxon>Pseudomonadati</taxon>
        <taxon>Bacteroidota</taxon>
        <taxon>Flavobacteriia</taxon>
        <taxon>Flavobacteriales</taxon>
        <taxon>Flavobacteriaceae</taxon>
        <taxon>Flavobacterium</taxon>
    </lineage>
</organism>
<keyword evidence="3" id="KW-1185">Reference proteome</keyword>
<feature type="signal peptide" evidence="1">
    <location>
        <begin position="1"/>
        <end position="19"/>
    </location>
</feature>
<keyword evidence="1" id="KW-0732">Signal</keyword>
<dbReference type="AlphaFoldDB" id="A0A1H6VRU7"/>
<accession>A0A1H6VRU7</accession>
<dbReference type="SUPFAM" id="SSF82185">
    <property type="entry name" value="Histone H3 K4-specific methyltransferase SET7/9 N-terminal domain"/>
    <property type="match status" value="1"/>
</dbReference>
<evidence type="ECO:0008006" key="4">
    <source>
        <dbReference type="Google" id="ProtNLM"/>
    </source>
</evidence>
<protein>
    <recommendedName>
        <fullName evidence="4">MORN repeat variant</fullName>
    </recommendedName>
</protein>
<proteinExistence type="predicted"/>
<evidence type="ECO:0000313" key="2">
    <source>
        <dbReference type="EMBL" id="SEJ04527.1"/>
    </source>
</evidence>
<evidence type="ECO:0000256" key="1">
    <source>
        <dbReference type="SAM" id="SignalP"/>
    </source>
</evidence>
<feature type="chain" id="PRO_5011474033" description="MORN repeat variant" evidence="1">
    <location>
        <begin position="20"/>
        <end position="116"/>
    </location>
</feature>
<dbReference type="Proteomes" id="UP000199702">
    <property type="component" value="Unassembled WGS sequence"/>
</dbReference>
<dbReference type="Gene3D" id="3.90.930.1">
    <property type="match status" value="1"/>
</dbReference>
<dbReference type="EMBL" id="FNYA01000005">
    <property type="protein sequence ID" value="SEJ04527.1"/>
    <property type="molecule type" value="Genomic_DNA"/>
</dbReference>
<sequence length="116" mass="12828">MKNLIIFCGLFLATSFGFAQEIQPVGEQISENTIKVTYYHSNGNVMHQGNYVDGKSDGLWKSYDEVGNLVSEGSFEQGKKVGLWNFYTTKTLNAVVYNDNAVSNVKKFSTDALAGK</sequence>
<reference evidence="3" key="1">
    <citation type="submission" date="2016-10" db="EMBL/GenBank/DDBJ databases">
        <authorList>
            <person name="Varghese N."/>
            <person name="Submissions S."/>
        </authorList>
    </citation>
    <scope>NUCLEOTIDE SEQUENCE [LARGE SCALE GENOMIC DNA]</scope>
    <source>
        <strain evidence="3">DSM 17934</strain>
    </source>
</reference>
<gene>
    <name evidence="2" type="ORF">SAMN05660918_2263</name>
</gene>
<dbReference type="STRING" id="402734.SAMN05660918_2263"/>
<dbReference type="RefSeq" id="WP_091313281.1">
    <property type="nucleotide sequence ID" value="NZ_CBCSJU010000006.1"/>
</dbReference>
<evidence type="ECO:0000313" key="3">
    <source>
        <dbReference type="Proteomes" id="UP000199702"/>
    </source>
</evidence>
<name>A0A1H6VRU7_9FLAO</name>
<dbReference type="OrthoDB" id="1467310at2"/>